<evidence type="ECO:0000256" key="10">
    <source>
        <dbReference type="PIRSR" id="PIRSR006250-1"/>
    </source>
</evidence>
<evidence type="ECO:0000256" key="6">
    <source>
        <dbReference type="ARBA" id="ARBA00022676"/>
    </source>
</evidence>
<name>A0A8A4TT39_SULCO</name>
<dbReference type="NCBIfam" id="TIGR00078">
    <property type="entry name" value="nadC"/>
    <property type="match status" value="1"/>
</dbReference>
<dbReference type="GO" id="GO:0004514">
    <property type="term" value="F:nicotinate-nucleotide diphosphorylase (carboxylating) activity"/>
    <property type="evidence" value="ECO:0007669"/>
    <property type="project" value="UniProtKB-EC"/>
</dbReference>
<dbReference type="GO" id="GO:0034213">
    <property type="term" value="P:quinolinate catabolic process"/>
    <property type="evidence" value="ECO:0007669"/>
    <property type="project" value="TreeGrafter"/>
</dbReference>
<proteinExistence type="inferred from homology"/>
<comment type="function">
    <text evidence="1">Involved in the catabolism of quinolinic acid (QA).</text>
</comment>
<dbReference type="InterPro" id="IPR004393">
    <property type="entry name" value="NadC"/>
</dbReference>
<dbReference type="KEGG" id="scor:J3U87_11750"/>
<evidence type="ECO:0000256" key="2">
    <source>
        <dbReference type="ARBA" id="ARBA00004893"/>
    </source>
</evidence>
<dbReference type="InterPro" id="IPR013785">
    <property type="entry name" value="Aldolase_TIM"/>
</dbReference>
<dbReference type="InterPro" id="IPR037128">
    <property type="entry name" value="Quinolinate_PRibosylTase_N_sf"/>
</dbReference>
<dbReference type="InterPro" id="IPR002638">
    <property type="entry name" value="Quinolinate_PRibosylTrfase_C"/>
</dbReference>
<feature type="binding site" evidence="10">
    <location>
        <position position="231"/>
    </location>
    <ligand>
        <name>substrate</name>
    </ligand>
</feature>
<feature type="binding site" evidence="10">
    <location>
        <begin position="254"/>
        <end position="256"/>
    </location>
    <ligand>
        <name>substrate</name>
    </ligand>
</feature>
<dbReference type="CDD" id="cd01572">
    <property type="entry name" value="QPRTase"/>
    <property type="match status" value="1"/>
</dbReference>
<feature type="domain" description="Quinolinate phosphoribosyl transferase N-terminal" evidence="12">
    <location>
        <begin position="31"/>
        <end position="119"/>
    </location>
</feature>
<evidence type="ECO:0000256" key="8">
    <source>
        <dbReference type="ARBA" id="ARBA00033102"/>
    </source>
</evidence>
<dbReference type="Pfam" id="PF02749">
    <property type="entry name" value="QRPTase_N"/>
    <property type="match status" value="1"/>
</dbReference>
<dbReference type="SUPFAM" id="SSF54675">
    <property type="entry name" value="Nicotinate/Quinolinate PRTase N-terminal domain-like"/>
    <property type="match status" value="1"/>
</dbReference>
<dbReference type="PANTHER" id="PTHR32179:SF3">
    <property type="entry name" value="NICOTINATE-NUCLEOTIDE PYROPHOSPHORYLASE [CARBOXYLATING]"/>
    <property type="match status" value="1"/>
</dbReference>
<comment type="pathway">
    <text evidence="2">Cofactor biosynthesis; NAD(+) biosynthesis; nicotinate D-ribonucleotide from quinolinate: step 1/1.</text>
</comment>
<feature type="binding site" evidence="10">
    <location>
        <position position="210"/>
    </location>
    <ligand>
        <name>substrate</name>
    </ligand>
</feature>
<protein>
    <recommendedName>
        <fullName evidence="4">nicotinate-nucleotide diphosphorylase (carboxylating)</fullName>
        <ecNumber evidence="4">2.4.2.19</ecNumber>
    </recommendedName>
    <alternativeName>
        <fullName evidence="8">Quinolinate phosphoribosyltransferase [decarboxylating]</fullName>
    </alternativeName>
</protein>
<dbReference type="GO" id="GO:0009435">
    <property type="term" value="P:NAD+ biosynthetic process"/>
    <property type="evidence" value="ECO:0007669"/>
    <property type="project" value="UniProtKB-UniPathway"/>
</dbReference>
<dbReference type="EMBL" id="CP071793">
    <property type="protein sequence ID" value="QTD53126.1"/>
    <property type="molecule type" value="Genomic_DNA"/>
</dbReference>
<evidence type="ECO:0000256" key="3">
    <source>
        <dbReference type="ARBA" id="ARBA00009400"/>
    </source>
</evidence>
<organism evidence="13 14">
    <name type="scientific">Sulfidibacter corallicola</name>
    <dbReference type="NCBI Taxonomy" id="2818388"/>
    <lineage>
        <taxon>Bacteria</taxon>
        <taxon>Pseudomonadati</taxon>
        <taxon>Acidobacteriota</taxon>
        <taxon>Holophagae</taxon>
        <taxon>Acanthopleuribacterales</taxon>
        <taxon>Acanthopleuribacteraceae</taxon>
        <taxon>Sulfidibacter</taxon>
    </lineage>
</organism>
<dbReference type="RefSeq" id="WP_237383224.1">
    <property type="nucleotide sequence ID" value="NZ_CP071793.1"/>
</dbReference>
<evidence type="ECO:0000313" key="14">
    <source>
        <dbReference type="Proteomes" id="UP000663929"/>
    </source>
</evidence>
<sequence length="294" mass="32686">MTTSCFYLERVREDVAALARMDFDADMPDGDVTADVLKLSGRRATARLFCRETVSMCGSAWYHTLLDVFREIHGGLDLTVRCLVEDGSRVEAGTTLFEWEGDVAHIVALERPFLNFLGRGIGIANATRAFVDVVRRYNDHTQILDTRKTLPGYRYFDKYAVLCGGGANHRLDLSSMVLIKENHIARLHGVREALAEVRRNLAKDVPIQIEVTDLEQLVQAIEARCPLVMLDNFSPEMVARACEYDRGDSLIEVSGGINLETIGAYCAPRPDRISVGAITHSIKAPDLSLLISED</sequence>
<comment type="similarity">
    <text evidence="3 9">Belongs to the NadC/ModD family.</text>
</comment>
<keyword evidence="7 9" id="KW-0808">Transferase</keyword>
<dbReference type="InterPro" id="IPR036068">
    <property type="entry name" value="Nicotinate_pribotase-like_C"/>
</dbReference>
<dbReference type="FunFam" id="3.20.20.70:FF:000030">
    <property type="entry name" value="Nicotinate-nucleotide pyrophosphorylase, carboxylating"/>
    <property type="match status" value="1"/>
</dbReference>
<feature type="domain" description="Quinolinate phosphoribosyl transferase C-terminal" evidence="11">
    <location>
        <begin position="123"/>
        <end position="289"/>
    </location>
</feature>
<dbReference type="InterPro" id="IPR027277">
    <property type="entry name" value="NadC/ModD"/>
</dbReference>
<keyword evidence="14" id="KW-1185">Reference proteome</keyword>
<dbReference type="Gene3D" id="3.90.1170.20">
    <property type="entry name" value="Quinolinate phosphoribosyl transferase, N-terminal domain"/>
    <property type="match status" value="1"/>
</dbReference>
<feature type="binding site" evidence="10">
    <location>
        <position position="111"/>
    </location>
    <ligand>
        <name>substrate</name>
    </ligand>
</feature>
<evidence type="ECO:0000259" key="12">
    <source>
        <dbReference type="Pfam" id="PF02749"/>
    </source>
</evidence>
<evidence type="ECO:0000256" key="9">
    <source>
        <dbReference type="PIRNR" id="PIRNR006250"/>
    </source>
</evidence>
<evidence type="ECO:0000256" key="1">
    <source>
        <dbReference type="ARBA" id="ARBA00003237"/>
    </source>
</evidence>
<feature type="binding site" evidence="10">
    <location>
        <position position="170"/>
    </location>
    <ligand>
        <name>substrate</name>
    </ligand>
</feature>
<keyword evidence="6 9" id="KW-0328">Glycosyltransferase</keyword>
<feature type="binding site" evidence="10">
    <location>
        <begin position="275"/>
        <end position="277"/>
    </location>
    <ligand>
        <name>substrate</name>
    </ligand>
</feature>
<evidence type="ECO:0000313" key="13">
    <source>
        <dbReference type="EMBL" id="QTD53126.1"/>
    </source>
</evidence>
<feature type="binding site" evidence="10">
    <location>
        <position position="180"/>
    </location>
    <ligand>
        <name>substrate</name>
    </ligand>
</feature>
<dbReference type="InterPro" id="IPR022412">
    <property type="entry name" value="Quinolinate_PRibosylTrfase_N"/>
</dbReference>
<dbReference type="Gene3D" id="3.20.20.70">
    <property type="entry name" value="Aldolase class I"/>
    <property type="match status" value="1"/>
</dbReference>
<dbReference type="AlphaFoldDB" id="A0A8A4TT39"/>
<evidence type="ECO:0000259" key="11">
    <source>
        <dbReference type="Pfam" id="PF01729"/>
    </source>
</evidence>
<dbReference type="PIRSF" id="PIRSF006250">
    <property type="entry name" value="NadC_ModD"/>
    <property type="match status" value="1"/>
</dbReference>
<gene>
    <name evidence="13" type="primary">nadC</name>
    <name evidence="13" type="ORF">J3U87_11750</name>
</gene>
<evidence type="ECO:0000256" key="7">
    <source>
        <dbReference type="ARBA" id="ARBA00022679"/>
    </source>
</evidence>
<evidence type="ECO:0000256" key="5">
    <source>
        <dbReference type="ARBA" id="ARBA00022642"/>
    </source>
</evidence>
<evidence type="ECO:0000256" key="4">
    <source>
        <dbReference type="ARBA" id="ARBA00011944"/>
    </source>
</evidence>
<dbReference type="UniPathway" id="UPA00253">
    <property type="reaction ID" value="UER00331"/>
</dbReference>
<dbReference type="SUPFAM" id="SSF51690">
    <property type="entry name" value="Nicotinate/Quinolinate PRTase C-terminal domain-like"/>
    <property type="match status" value="1"/>
</dbReference>
<keyword evidence="5" id="KW-0662">Pyridine nucleotide biosynthesis</keyword>
<accession>A0A8A4TT39</accession>
<dbReference type="PANTHER" id="PTHR32179">
    <property type="entry name" value="NICOTINATE-NUCLEOTIDE PYROPHOSPHORYLASE [CARBOXYLATING]"/>
    <property type="match status" value="1"/>
</dbReference>
<dbReference type="EC" id="2.4.2.19" evidence="4"/>
<dbReference type="Proteomes" id="UP000663929">
    <property type="component" value="Chromosome"/>
</dbReference>
<feature type="binding site" evidence="10">
    <location>
        <begin position="146"/>
        <end position="148"/>
    </location>
    <ligand>
        <name>substrate</name>
    </ligand>
</feature>
<reference evidence="13" key="1">
    <citation type="submission" date="2021-03" db="EMBL/GenBank/DDBJ databases">
        <title>Acanthopleuribacteraceae sp. M133.</title>
        <authorList>
            <person name="Wang G."/>
        </authorList>
    </citation>
    <scope>NUCLEOTIDE SEQUENCE</scope>
    <source>
        <strain evidence="13">M133</strain>
    </source>
</reference>
<dbReference type="GO" id="GO:0005737">
    <property type="term" value="C:cytoplasm"/>
    <property type="evidence" value="ECO:0007669"/>
    <property type="project" value="TreeGrafter"/>
</dbReference>
<dbReference type="Pfam" id="PF01729">
    <property type="entry name" value="QRPTase_C"/>
    <property type="match status" value="1"/>
</dbReference>